<keyword evidence="2 4" id="KW-0863">Zinc-finger</keyword>
<feature type="compositionally biased region" description="Polar residues" evidence="5">
    <location>
        <begin position="26"/>
        <end position="45"/>
    </location>
</feature>
<dbReference type="GO" id="GO:0008270">
    <property type="term" value="F:zinc ion binding"/>
    <property type="evidence" value="ECO:0007669"/>
    <property type="project" value="UniProtKB-KW"/>
</dbReference>
<name>A0A1I8AJZ3_9BILA</name>
<feature type="domain" description="C3H1-type" evidence="6">
    <location>
        <begin position="53"/>
        <end position="81"/>
    </location>
</feature>
<reference evidence="8" key="1">
    <citation type="submission" date="2016-11" db="UniProtKB">
        <authorList>
            <consortium name="WormBaseParasite"/>
        </authorList>
    </citation>
    <scope>IDENTIFICATION</scope>
</reference>
<proteinExistence type="predicted"/>
<feature type="region of interest" description="Disordered" evidence="5">
    <location>
        <begin position="239"/>
        <end position="263"/>
    </location>
</feature>
<feature type="zinc finger region" description="C3H1-type" evidence="4">
    <location>
        <begin position="53"/>
        <end position="81"/>
    </location>
</feature>
<evidence type="ECO:0000313" key="8">
    <source>
        <dbReference type="WBParaSite" id="L893_g6518.t1"/>
    </source>
</evidence>
<dbReference type="Pfam" id="PF00642">
    <property type="entry name" value="zf-CCCH"/>
    <property type="match status" value="1"/>
</dbReference>
<dbReference type="PROSITE" id="PS50103">
    <property type="entry name" value="ZF_C3H1"/>
    <property type="match status" value="1"/>
</dbReference>
<evidence type="ECO:0000256" key="2">
    <source>
        <dbReference type="ARBA" id="ARBA00022771"/>
    </source>
</evidence>
<dbReference type="SUPFAM" id="SSF90229">
    <property type="entry name" value="CCCH zinc finger"/>
    <property type="match status" value="1"/>
</dbReference>
<evidence type="ECO:0000256" key="3">
    <source>
        <dbReference type="ARBA" id="ARBA00022833"/>
    </source>
</evidence>
<dbReference type="Proteomes" id="UP000095287">
    <property type="component" value="Unplaced"/>
</dbReference>
<dbReference type="AlphaFoldDB" id="A0A1I8AJZ3"/>
<evidence type="ECO:0000256" key="1">
    <source>
        <dbReference type="ARBA" id="ARBA00022723"/>
    </source>
</evidence>
<feature type="region of interest" description="Disordered" evidence="5">
    <location>
        <begin position="26"/>
        <end position="50"/>
    </location>
</feature>
<keyword evidence="1 4" id="KW-0479">Metal-binding</keyword>
<dbReference type="InterPro" id="IPR000571">
    <property type="entry name" value="Znf_CCCH"/>
</dbReference>
<accession>A0A1I8AJZ3</accession>
<evidence type="ECO:0000259" key="6">
    <source>
        <dbReference type="PROSITE" id="PS50103"/>
    </source>
</evidence>
<keyword evidence="3 4" id="KW-0862">Zinc</keyword>
<sequence>MGHTQHQNKLRRIEINIVFADRKKSTSLSSGRSDVTDSSQNSGNGKQEPVWKRLKTKMCRNLEKSGKCPFGKTCWYAHTEAELRSPDDVNSGKAIEQLLKDLAQEKERRKEYQARKFAGPRNHRSRNNQQKIHQAPVPVPQMVFSVPPPNMYVPLLNGPNGTPQWEQYEKARLLSVMLSQETEVIKFRECVRYKEQKMQDATSDKEKARIERELGLLKNYLNVAEATLEKMREDFVAWTPQDCSQEQRKENMHGYSGDDAPYY</sequence>
<evidence type="ECO:0000256" key="5">
    <source>
        <dbReference type="SAM" id="MobiDB-lite"/>
    </source>
</evidence>
<dbReference type="Gene3D" id="4.10.1000.10">
    <property type="entry name" value="Zinc finger, CCCH-type"/>
    <property type="match status" value="1"/>
</dbReference>
<keyword evidence="7" id="KW-1185">Reference proteome</keyword>
<dbReference type="WBParaSite" id="L893_g6518.t1">
    <property type="protein sequence ID" value="L893_g6518.t1"/>
    <property type="gene ID" value="L893_g6518"/>
</dbReference>
<evidence type="ECO:0000313" key="7">
    <source>
        <dbReference type="Proteomes" id="UP000095287"/>
    </source>
</evidence>
<dbReference type="InterPro" id="IPR036855">
    <property type="entry name" value="Znf_CCCH_sf"/>
</dbReference>
<evidence type="ECO:0000256" key="4">
    <source>
        <dbReference type="PROSITE-ProRule" id="PRU00723"/>
    </source>
</evidence>
<protein>
    <submittedName>
        <fullName evidence="8">C3H1-type domain-containing protein</fullName>
    </submittedName>
</protein>
<organism evidence="7 8">
    <name type="scientific">Steinernema glaseri</name>
    <dbReference type="NCBI Taxonomy" id="37863"/>
    <lineage>
        <taxon>Eukaryota</taxon>
        <taxon>Metazoa</taxon>
        <taxon>Ecdysozoa</taxon>
        <taxon>Nematoda</taxon>
        <taxon>Chromadorea</taxon>
        <taxon>Rhabditida</taxon>
        <taxon>Tylenchina</taxon>
        <taxon>Panagrolaimomorpha</taxon>
        <taxon>Strongyloidoidea</taxon>
        <taxon>Steinernematidae</taxon>
        <taxon>Steinernema</taxon>
    </lineage>
</organism>
<dbReference type="SMART" id="SM00356">
    <property type="entry name" value="ZnF_C3H1"/>
    <property type="match status" value="1"/>
</dbReference>